<evidence type="ECO:0000313" key="4">
    <source>
        <dbReference type="EMBL" id="CAG5102646.1"/>
    </source>
</evidence>
<dbReference type="Pfam" id="PF24748">
    <property type="entry name" value="Galaxin_repeat"/>
    <property type="match status" value="1"/>
</dbReference>
<dbReference type="Gene3D" id="2.60.40.10">
    <property type="entry name" value="Immunoglobulins"/>
    <property type="match status" value="3"/>
</dbReference>
<dbReference type="InterPro" id="IPR056601">
    <property type="entry name" value="Galaxin_dom"/>
</dbReference>
<feature type="domain" description="Fibronectin type-III" evidence="3">
    <location>
        <begin position="206"/>
        <end position="303"/>
    </location>
</feature>
<dbReference type="SMART" id="SM00060">
    <property type="entry name" value="FN3"/>
    <property type="match status" value="3"/>
</dbReference>
<accession>A0ABN7SQZ9</accession>
<evidence type="ECO:0000256" key="1">
    <source>
        <dbReference type="ARBA" id="ARBA00022737"/>
    </source>
</evidence>
<sequence>MKLVAGLSFLAGAQAAIDAQATNVDVYKTRGTRLFFNWDVAGSDSVDSWDVIVTDQDGKRAGSVKFDKKRDNSINIDRLKTHRKYDVTLIPRSGSETGTPTSFSAWTSPQPVQNVITVARYASTVWVEWQPADNRQGETPDQYVITNVDDSSERYFTSDTNLQIVLGKGVSRKYMVQAAACDDCENPFNDAWSKPFEFEVTSLPPKPTGLTVVEENIRDWERADVLLAWDSPSQEYDSVKIEYSPNTPQGFTKSPTFFPGAWTSQTNIEGLYQNVVYTVSVRFVLNDIEGPSETISVAIADAESNFPKQQNCQVPTYLRPENLRVKRDIFGSTSMKVSWDHPRAKKPENGYRLVFAPFTPVTAQKPWFQDIDRNSNEFEVSGPSYDPYDEYTVSVIALHDEQLSAPQSPDFIASTFTGTKIQNERNTDFIAPDACCGNHKYSSKMQECCGGNLYDVDNVNTACCGSSTYSPATEKCCSGGFLVASSARCP</sequence>
<dbReference type="Pfam" id="PF00041">
    <property type="entry name" value="fn3"/>
    <property type="match status" value="1"/>
</dbReference>
<dbReference type="PANTHER" id="PTHR46708">
    <property type="entry name" value="TENASCIN"/>
    <property type="match status" value="1"/>
</dbReference>
<dbReference type="InterPro" id="IPR036116">
    <property type="entry name" value="FN3_sf"/>
</dbReference>
<dbReference type="PROSITE" id="PS50853">
    <property type="entry name" value="FN3"/>
    <property type="match status" value="2"/>
</dbReference>
<dbReference type="CDD" id="cd00063">
    <property type="entry name" value="FN3"/>
    <property type="match status" value="2"/>
</dbReference>
<proteinExistence type="predicted"/>
<dbReference type="InterPro" id="IPR050991">
    <property type="entry name" value="ECM_Regulatory_Proteins"/>
</dbReference>
<gene>
    <name evidence="4" type="ORF">OKIOD_LOCUS9164</name>
</gene>
<keyword evidence="2" id="KW-0732">Signal</keyword>
<evidence type="ECO:0000256" key="2">
    <source>
        <dbReference type="SAM" id="SignalP"/>
    </source>
</evidence>
<reference evidence="4 5" key="1">
    <citation type="submission" date="2021-04" db="EMBL/GenBank/DDBJ databases">
        <authorList>
            <person name="Bliznina A."/>
        </authorList>
    </citation>
    <scope>NUCLEOTIDE SEQUENCE [LARGE SCALE GENOMIC DNA]</scope>
</reference>
<evidence type="ECO:0000313" key="5">
    <source>
        <dbReference type="Proteomes" id="UP001158576"/>
    </source>
</evidence>
<evidence type="ECO:0000259" key="3">
    <source>
        <dbReference type="PROSITE" id="PS50853"/>
    </source>
</evidence>
<feature type="domain" description="Fibronectin type-III" evidence="3">
    <location>
        <begin position="319"/>
        <end position="422"/>
    </location>
</feature>
<dbReference type="InterPro" id="IPR013783">
    <property type="entry name" value="Ig-like_fold"/>
</dbReference>
<dbReference type="PANTHER" id="PTHR46708:SF2">
    <property type="entry name" value="FIBRONECTIN TYPE-III DOMAIN-CONTAINING PROTEIN"/>
    <property type="match status" value="1"/>
</dbReference>
<organism evidence="4 5">
    <name type="scientific">Oikopleura dioica</name>
    <name type="common">Tunicate</name>
    <dbReference type="NCBI Taxonomy" id="34765"/>
    <lineage>
        <taxon>Eukaryota</taxon>
        <taxon>Metazoa</taxon>
        <taxon>Chordata</taxon>
        <taxon>Tunicata</taxon>
        <taxon>Appendicularia</taxon>
        <taxon>Copelata</taxon>
        <taxon>Oikopleuridae</taxon>
        <taxon>Oikopleura</taxon>
    </lineage>
</organism>
<feature type="chain" id="PRO_5046692810" evidence="2">
    <location>
        <begin position="16"/>
        <end position="490"/>
    </location>
</feature>
<dbReference type="SUPFAM" id="SSF49265">
    <property type="entry name" value="Fibronectin type III"/>
    <property type="match status" value="3"/>
</dbReference>
<dbReference type="Proteomes" id="UP001158576">
    <property type="component" value="Chromosome 1"/>
</dbReference>
<name>A0ABN7SQZ9_OIKDI</name>
<keyword evidence="5" id="KW-1185">Reference proteome</keyword>
<keyword evidence="1" id="KW-0677">Repeat</keyword>
<protein>
    <submittedName>
        <fullName evidence="4">Oidioi.mRNA.OKI2018_I69.chr1.g399.t1.cds</fullName>
    </submittedName>
</protein>
<dbReference type="EMBL" id="OU015566">
    <property type="protein sequence ID" value="CAG5102646.1"/>
    <property type="molecule type" value="Genomic_DNA"/>
</dbReference>
<feature type="signal peptide" evidence="2">
    <location>
        <begin position="1"/>
        <end position="15"/>
    </location>
</feature>
<dbReference type="InterPro" id="IPR003961">
    <property type="entry name" value="FN3_dom"/>
</dbReference>